<comment type="caution">
    <text evidence="2">The sequence shown here is derived from an EMBL/GenBank/DDBJ whole genome shotgun (WGS) entry which is preliminary data.</text>
</comment>
<name>E0DI21_9CORY</name>
<dbReference type="STRING" id="553207.HMPREF0299_5332"/>
<feature type="compositionally biased region" description="Basic and acidic residues" evidence="1">
    <location>
        <begin position="35"/>
        <end position="46"/>
    </location>
</feature>
<dbReference type="Proteomes" id="UP000004218">
    <property type="component" value="Unassembled WGS sequence"/>
</dbReference>
<gene>
    <name evidence="2" type="ORF">HMPREF0299_5332</name>
</gene>
<protein>
    <submittedName>
        <fullName evidence="2">Uncharacterized protein</fullName>
    </submittedName>
</protein>
<proteinExistence type="predicted"/>
<evidence type="ECO:0000256" key="1">
    <source>
        <dbReference type="SAM" id="MobiDB-lite"/>
    </source>
</evidence>
<accession>E0DI21</accession>
<keyword evidence="3" id="KW-1185">Reference proteome</keyword>
<dbReference type="AlphaFoldDB" id="E0DI21"/>
<organism evidence="2 3">
    <name type="scientific">Corynebacterium matruchotii ATCC 14266</name>
    <dbReference type="NCBI Taxonomy" id="553207"/>
    <lineage>
        <taxon>Bacteria</taxon>
        <taxon>Bacillati</taxon>
        <taxon>Actinomycetota</taxon>
        <taxon>Actinomycetes</taxon>
        <taxon>Mycobacteriales</taxon>
        <taxon>Corynebacteriaceae</taxon>
        <taxon>Corynebacterium</taxon>
    </lineage>
</organism>
<reference evidence="2" key="1">
    <citation type="submission" date="2010-08" db="EMBL/GenBank/DDBJ databases">
        <authorList>
            <person name="Harkins D.M."/>
            <person name="Madupu R."/>
            <person name="Durkin A.S."/>
            <person name="Torralba M."/>
            <person name="Methe B."/>
            <person name="Sutton G.G."/>
            <person name="Nelson K.E."/>
        </authorList>
    </citation>
    <scope>NUCLEOTIDE SEQUENCE [LARGE SCALE GENOMIC DNA]</scope>
    <source>
        <strain evidence="2">ATCC 14266</strain>
    </source>
</reference>
<evidence type="ECO:0000313" key="2">
    <source>
        <dbReference type="EMBL" id="EFM47975.1"/>
    </source>
</evidence>
<evidence type="ECO:0000313" key="3">
    <source>
        <dbReference type="Proteomes" id="UP000004218"/>
    </source>
</evidence>
<dbReference type="EMBL" id="ACSH02000008">
    <property type="protein sequence ID" value="EFM47975.1"/>
    <property type="molecule type" value="Genomic_DNA"/>
</dbReference>
<feature type="region of interest" description="Disordered" evidence="1">
    <location>
        <begin position="1"/>
        <end position="46"/>
    </location>
</feature>
<sequence length="46" mass="4976">MLLPEPKTHPLPKSQQSNTPKPIQPLETIPAPADGKSEKHAAHLNS</sequence>